<evidence type="ECO:0000313" key="2">
    <source>
        <dbReference type="EMBL" id="CAG8579177.1"/>
    </source>
</evidence>
<dbReference type="Pfam" id="PF08241">
    <property type="entry name" value="Methyltransf_11"/>
    <property type="match status" value="1"/>
</dbReference>
<dbReference type="Gene3D" id="3.40.50.150">
    <property type="entry name" value="Vaccinia Virus protein VP39"/>
    <property type="match status" value="1"/>
</dbReference>
<sequence length="362" mass="41514">MTSLISLKTSLYNWINSSSGPLLDLRPLHIHFGCRIIPSTCIPFSDLKKHQFKLPPKSLPLAVLEPHNNQGIAQKLLKDQGWNVFWVFTESERLWKVGRELGIIEEISINTNDNIMDSLDIYSKRQRWTLFQPCPFLKNNMNFIEESLRNMHKPNTTFNCLDIACGSGRDASWLCLRKSIDWHVTAIDAMTSALDRTRQLAQGVGVLSKIQTIPVKIMSDGSVMQPPIRSGDVKNGKTNLYDNDNVDFLCKTYDLVLCVRFLRRKFFDTMMKMVNPGGFLLISTFVDDGVHSYKHPKGDTHRLKLGELDAFFQDQFEVLQNEIELIEDGRPVNSFLARKRTGLPEKQHYIIEAFHFPPNLTT</sequence>
<keyword evidence="3" id="KW-1185">Reference proteome</keyword>
<dbReference type="CDD" id="cd02440">
    <property type="entry name" value="AdoMet_MTases"/>
    <property type="match status" value="1"/>
</dbReference>
<reference evidence="2" key="1">
    <citation type="submission" date="2021-06" db="EMBL/GenBank/DDBJ databases">
        <authorList>
            <person name="Kallberg Y."/>
            <person name="Tangrot J."/>
            <person name="Rosling A."/>
        </authorList>
    </citation>
    <scope>NUCLEOTIDE SEQUENCE</scope>
    <source>
        <strain evidence="2">FL966</strain>
    </source>
</reference>
<gene>
    <name evidence="2" type="ORF">CPELLU_LOCUS6004</name>
</gene>
<proteinExistence type="predicted"/>
<accession>A0A9N9G5U2</accession>
<protein>
    <submittedName>
        <fullName evidence="2">7576_t:CDS:1</fullName>
    </submittedName>
</protein>
<dbReference type="OrthoDB" id="74240at2759"/>
<evidence type="ECO:0000259" key="1">
    <source>
        <dbReference type="Pfam" id="PF08241"/>
    </source>
</evidence>
<evidence type="ECO:0000313" key="3">
    <source>
        <dbReference type="Proteomes" id="UP000789759"/>
    </source>
</evidence>
<name>A0A9N9G5U2_9GLOM</name>
<organism evidence="2 3">
    <name type="scientific">Cetraspora pellucida</name>
    <dbReference type="NCBI Taxonomy" id="1433469"/>
    <lineage>
        <taxon>Eukaryota</taxon>
        <taxon>Fungi</taxon>
        <taxon>Fungi incertae sedis</taxon>
        <taxon>Mucoromycota</taxon>
        <taxon>Glomeromycotina</taxon>
        <taxon>Glomeromycetes</taxon>
        <taxon>Diversisporales</taxon>
        <taxon>Gigasporaceae</taxon>
        <taxon>Cetraspora</taxon>
    </lineage>
</organism>
<dbReference type="InterPro" id="IPR029063">
    <property type="entry name" value="SAM-dependent_MTases_sf"/>
</dbReference>
<dbReference type="GO" id="GO:0008757">
    <property type="term" value="F:S-adenosylmethionine-dependent methyltransferase activity"/>
    <property type="evidence" value="ECO:0007669"/>
    <property type="project" value="InterPro"/>
</dbReference>
<dbReference type="SUPFAM" id="SSF53335">
    <property type="entry name" value="S-adenosyl-L-methionine-dependent methyltransferases"/>
    <property type="match status" value="1"/>
</dbReference>
<comment type="caution">
    <text evidence="2">The sequence shown here is derived from an EMBL/GenBank/DDBJ whole genome shotgun (WGS) entry which is preliminary data.</text>
</comment>
<dbReference type="CDD" id="cd00158">
    <property type="entry name" value="RHOD"/>
    <property type="match status" value="1"/>
</dbReference>
<dbReference type="InterPro" id="IPR013216">
    <property type="entry name" value="Methyltransf_11"/>
</dbReference>
<feature type="domain" description="Methyltransferase type 11" evidence="1">
    <location>
        <begin position="161"/>
        <end position="281"/>
    </location>
</feature>
<dbReference type="EMBL" id="CAJVQA010003622">
    <property type="protein sequence ID" value="CAG8579177.1"/>
    <property type="molecule type" value="Genomic_DNA"/>
</dbReference>
<dbReference type="AlphaFoldDB" id="A0A9N9G5U2"/>
<dbReference type="Proteomes" id="UP000789759">
    <property type="component" value="Unassembled WGS sequence"/>
</dbReference>